<evidence type="ECO:0000256" key="1">
    <source>
        <dbReference type="SAM" id="MobiDB-lite"/>
    </source>
</evidence>
<gene>
    <name evidence="2" type="ORF">KSF_025330</name>
</gene>
<feature type="region of interest" description="Disordered" evidence="1">
    <location>
        <begin position="24"/>
        <end position="48"/>
    </location>
</feature>
<name>A0A8J3N1S2_9CHLR</name>
<protein>
    <submittedName>
        <fullName evidence="2">Uncharacterized protein</fullName>
    </submittedName>
</protein>
<accession>A0A8J3N1S2</accession>
<keyword evidence="3" id="KW-1185">Reference proteome</keyword>
<proteinExistence type="predicted"/>
<dbReference type="EMBL" id="BNJK01000001">
    <property type="protein sequence ID" value="GHO92485.1"/>
    <property type="molecule type" value="Genomic_DNA"/>
</dbReference>
<organism evidence="2 3">
    <name type="scientific">Reticulibacter mediterranei</name>
    <dbReference type="NCBI Taxonomy" id="2778369"/>
    <lineage>
        <taxon>Bacteria</taxon>
        <taxon>Bacillati</taxon>
        <taxon>Chloroflexota</taxon>
        <taxon>Ktedonobacteria</taxon>
        <taxon>Ktedonobacterales</taxon>
        <taxon>Reticulibacteraceae</taxon>
        <taxon>Reticulibacter</taxon>
    </lineage>
</organism>
<evidence type="ECO:0000313" key="2">
    <source>
        <dbReference type="EMBL" id="GHO92485.1"/>
    </source>
</evidence>
<dbReference type="Proteomes" id="UP000597444">
    <property type="component" value="Unassembled WGS sequence"/>
</dbReference>
<feature type="compositionally biased region" description="Polar residues" evidence="1">
    <location>
        <begin position="29"/>
        <end position="38"/>
    </location>
</feature>
<sequence length="48" mass="5248">MTYPNHLSANKGADLFTYEHANTIKPERASSSSPSKEQGISDLWGVNP</sequence>
<evidence type="ECO:0000313" key="3">
    <source>
        <dbReference type="Proteomes" id="UP000597444"/>
    </source>
</evidence>
<dbReference type="AlphaFoldDB" id="A0A8J3N1S2"/>
<comment type="caution">
    <text evidence="2">The sequence shown here is derived from an EMBL/GenBank/DDBJ whole genome shotgun (WGS) entry which is preliminary data.</text>
</comment>
<reference evidence="2" key="1">
    <citation type="submission" date="2020-10" db="EMBL/GenBank/DDBJ databases">
        <title>Taxonomic study of unclassified bacteria belonging to the class Ktedonobacteria.</title>
        <authorList>
            <person name="Yabe S."/>
            <person name="Wang C.M."/>
            <person name="Zheng Y."/>
            <person name="Sakai Y."/>
            <person name="Cavaletti L."/>
            <person name="Monciardini P."/>
            <person name="Donadio S."/>
        </authorList>
    </citation>
    <scope>NUCLEOTIDE SEQUENCE</scope>
    <source>
        <strain evidence="2">ID150040</strain>
    </source>
</reference>